<dbReference type="SUPFAM" id="SSF49401">
    <property type="entry name" value="Bacterial adhesins"/>
    <property type="match status" value="1"/>
</dbReference>
<evidence type="ECO:0000256" key="1">
    <source>
        <dbReference type="ARBA" id="ARBA00004561"/>
    </source>
</evidence>
<evidence type="ECO:0000313" key="8">
    <source>
        <dbReference type="EMBL" id="UTZ35218.1"/>
    </source>
</evidence>
<dbReference type="PANTHER" id="PTHR33420:SF3">
    <property type="entry name" value="FIMBRIAL SUBUNIT ELFA"/>
    <property type="match status" value="1"/>
</dbReference>
<dbReference type="InterPro" id="IPR000259">
    <property type="entry name" value="Adhesion_dom_fimbrial"/>
</dbReference>
<dbReference type="InterPro" id="IPR050263">
    <property type="entry name" value="Bact_Fimbrial_Adh_Pro"/>
</dbReference>
<comment type="similarity">
    <text evidence="2">Belongs to the fimbrial protein family.</text>
</comment>
<dbReference type="Proteomes" id="UP001059912">
    <property type="component" value="Plasmid unnamed3"/>
</dbReference>
<name>A0ABY5ILI3_9VIBR</name>
<feature type="signal peptide" evidence="5">
    <location>
        <begin position="1"/>
        <end position="23"/>
    </location>
</feature>
<evidence type="ECO:0000259" key="6">
    <source>
        <dbReference type="Pfam" id="PF00419"/>
    </source>
</evidence>
<accession>A0ABY5ILI3</accession>
<dbReference type="PANTHER" id="PTHR33420">
    <property type="entry name" value="FIMBRIAL SUBUNIT ELFA-RELATED"/>
    <property type="match status" value="1"/>
</dbReference>
<protein>
    <submittedName>
        <fullName evidence="7">Type 1 fimbrial protein</fullName>
    </submittedName>
</protein>
<evidence type="ECO:0000256" key="3">
    <source>
        <dbReference type="ARBA" id="ARBA00022729"/>
    </source>
</evidence>
<evidence type="ECO:0000256" key="2">
    <source>
        <dbReference type="ARBA" id="ARBA00006671"/>
    </source>
</evidence>
<keyword evidence="3 5" id="KW-0732">Signal</keyword>
<dbReference type="Gene3D" id="2.60.40.1090">
    <property type="entry name" value="Fimbrial-type adhesion domain"/>
    <property type="match status" value="1"/>
</dbReference>
<gene>
    <name evidence="7" type="ORF">HB762_28220</name>
    <name evidence="8" type="ORF">HB762_28625</name>
</gene>
<keyword evidence="4" id="KW-0281">Fimbrium</keyword>
<keyword evidence="9" id="KW-1185">Reference proteome</keyword>
<proteinExistence type="inferred from homology"/>
<dbReference type="RefSeq" id="WP_255905501.1">
    <property type="nucleotide sequence ID" value="NZ_CP050466.1"/>
</dbReference>
<reference evidence="7" key="1">
    <citation type="submission" date="2020-03" db="EMBL/GenBank/DDBJ databases">
        <title>Five strains of Vibrio campbellii isolated from Mariana Trench.</title>
        <authorList>
            <person name="Liang J."/>
            <person name="Zhang X.-H."/>
        </authorList>
    </citation>
    <scope>NUCLEOTIDE SEQUENCE</scope>
    <source>
        <strain evidence="7">LJC013</strain>
        <plasmid evidence="7">unnamed3</plasmid>
    </source>
</reference>
<evidence type="ECO:0000256" key="4">
    <source>
        <dbReference type="ARBA" id="ARBA00023263"/>
    </source>
</evidence>
<sequence>MRKSIFAVTLASVLISGMNMAYASDGTINFTGEIKDASCTIDNGGALNIFLGTPGVESFKSVGDTSGAARFNISLSNCPQAQKKIQIAFEGIADENTGEILKINDGNGTATGVGIRIEEADGTQVVLNTTEPSELKEHELDLSGAVKVNYVAKYEATVVPVTPGPAEATAQFSIMYL</sequence>
<dbReference type="EMBL" id="CP050474">
    <property type="protein sequence ID" value="UTZ35218.1"/>
    <property type="molecule type" value="Genomic_DNA"/>
</dbReference>
<feature type="chain" id="PRO_5045034174" evidence="5">
    <location>
        <begin position="24"/>
        <end position="177"/>
    </location>
</feature>
<dbReference type="Pfam" id="PF00419">
    <property type="entry name" value="Fimbrial"/>
    <property type="match status" value="1"/>
</dbReference>
<dbReference type="InterPro" id="IPR008966">
    <property type="entry name" value="Adhesion_dom_sf"/>
</dbReference>
<evidence type="ECO:0000256" key="5">
    <source>
        <dbReference type="SAM" id="SignalP"/>
    </source>
</evidence>
<evidence type="ECO:0000313" key="7">
    <source>
        <dbReference type="EMBL" id="UTZ35153.1"/>
    </source>
</evidence>
<feature type="domain" description="Fimbrial-type adhesion" evidence="6">
    <location>
        <begin position="28"/>
        <end position="176"/>
    </location>
</feature>
<geneLocation type="plasmid" evidence="7 9">
    <name>unnamed3</name>
</geneLocation>
<evidence type="ECO:0000313" key="9">
    <source>
        <dbReference type="Proteomes" id="UP001059912"/>
    </source>
</evidence>
<dbReference type="EMBL" id="CP050474">
    <property type="protein sequence ID" value="UTZ35153.1"/>
    <property type="molecule type" value="Genomic_DNA"/>
</dbReference>
<organism evidence="7 9">
    <name type="scientific">Vibrio campbellii</name>
    <dbReference type="NCBI Taxonomy" id="680"/>
    <lineage>
        <taxon>Bacteria</taxon>
        <taxon>Pseudomonadati</taxon>
        <taxon>Pseudomonadota</taxon>
        <taxon>Gammaproteobacteria</taxon>
        <taxon>Vibrionales</taxon>
        <taxon>Vibrionaceae</taxon>
        <taxon>Vibrio</taxon>
    </lineage>
</organism>
<keyword evidence="7" id="KW-0614">Plasmid</keyword>
<comment type="subcellular location">
    <subcellularLocation>
        <location evidence="1">Fimbrium</location>
    </subcellularLocation>
</comment>
<dbReference type="InterPro" id="IPR036937">
    <property type="entry name" value="Adhesion_dom_fimbrial_sf"/>
</dbReference>